<feature type="domain" description="HTH cro/C1-type" evidence="1">
    <location>
        <begin position="5"/>
        <end position="48"/>
    </location>
</feature>
<dbReference type="EMBL" id="JBHUKU010000014">
    <property type="protein sequence ID" value="MFD2461769.1"/>
    <property type="molecule type" value="Genomic_DNA"/>
</dbReference>
<dbReference type="Pfam" id="PF19054">
    <property type="entry name" value="DUF5753"/>
    <property type="match status" value="1"/>
</dbReference>
<sequence>MCVGLRAAREAQKITYRQLSARTGIPFPDLALYETGRRAPRAENVARIVGGLHLGADEGARLLDLARQVGNPDLVDADPAAHPPLLLEYEHRAAGITAWAPDVIPAPLQTPDYVEALGGEDERVVLAASRQHVLSMRYRVLLGERALRQFPAARDVRRHQLHHLLKQTVPIQVVPDTVMWPLPAAFACMTLHRERQVIVAEHNRCHAYLTSESAVAHYRHTMASLEEQALPERESRGVIAGHVSTLLPSEV</sequence>
<dbReference type="Proteomes" id="UP001597419">
    <property type="component" value="Unassembled WGS sequence"/>
</dbReference>
<dbReference type="InterPro" id="IPR043917">
    <property type="entry name" value="DUF5753"/>
</dbReference>
<dbReference type="CDD" id="cd00093">
    <property type="entry name" value="HTH_XRE"/>
    <property type="match status" value="1"/>
</dbReference>
<dbReference type="SUPFAM" id="SSF47413">
    <property type="entry name" value="lambda repressor-like DNA-binding domains"/>
    <property type="match status" value="1"/>
</dbReference>
<evidence type="ECO:0000259" key="1">
    <source>
        <dbReference type="PROSITE" id="PS50943"/>
    </source>
</evidence>
<keyword evidence="3" id="KW-1185">Reference proteome</keyword>
<dbReference type="Gene3D" id="1.10.260.40">
    <property type="entry name" value="lambda repressor-like DNA-binding domains"/>
    <property type="match status" value="1"/>
</dbReference>
<dbReference type="SMART" id="SM00530">
    <property type="entry name" value="HTH_XRE"/>
    <property type="match status" value="1"/>
</dbReference>
<name>A0ABW5GLU7_9PSEU</name>
<proteinExistence type="predicted"/>
<dbReference type="InterPro" id="IPR001387">
    <property type="entry name" value="Cro/C1-type_HTH"/>
</dbReference>
<reference evidence="3" key="1">
    <citation type="journal article" date="2019" name="Int. J. Syst. Evol. Microbiol.">
        <title>The Global Catalogue of Microorganisms (GCM) 10K type strain sequencing project: providing services to taxonomists for standard genome sequencing and annotation.</title>
        <authorList>
            <consortium name="The Broad Institute Genomics Platform"/>
            <consortium name="The Broad Institute Genome Sequencing Center for Infectious Disease"/>
            <person name="Wu L."/>
            <person name="Ma J."/>
        </authorList>
    </citation>
    <scope>NUCLEOTIDE SEQUENCE [LARGE SCALE GENOMIC DNA]</scope>
    <source>
        <strain evidence="3">CGMCC 4.7643</strain>
    </source>
</reference>
<accession>A0ABW5GLU7</accession>
<dbReference type="InterPro" id="IPR010982">
    <property type="entry name" value="Lambda_DNA-bd_dom_sf"/>
</dbReference>
<gene>
    <name evidence="2" type="ORF">ACFSYJ_24390</name>
</gene>
<dbReference type="Pfam" id="PF01381">
    <property type="entry name" value="HTH_3"/>
    <property type="match status" value="1"/>
</dbReference>
<comment type="caution">
    <text evidence="2">The sequence shown here is derived from an EMBL/GenBank/DDBJ whole genome shotgun (WGS) entry which is preliminary data.</text>
</comment>
<dbReference type="RefSeq" id="WP_345390612.1">
    <property type="nucleotide sequence ID" value="NZ_BAABHG010000004.1"/>
</dbReference>
<protein>
    <submittedName>
        <fullName evidence="2">Scr1 family TA system antitoxin-like transcriptional regulator</fullName>
    </submittedName>
</protein>
<evidence type="ECO:0000313" key="3">
    <source>
        <dbReference type="Proteomes" id="UP001597419"/>
    </source>
</evidence>
<evidence type="ECO:0000313" key="2">
    <source>
        <dbReference type="EMBL" id="MFD2461769.1"/>
    </source>
</evidence>
<organism evidence="2 3">
    <name type="scientific">Amycolatopsis samaneae</name>
    <dbReference type="NCBI Taxonomy" id="664691"/>
    <lineage>
        <taxon>Bacteria</taxon>
        <taxon>Bacillati</taxon>
        <taxon>Actinomycetota</taxon>
        <taxon>Actinomycetes</taxon>
        <taxon>Pseudonocardiales</taxon>
        <taxon>Pseudonocardiaceae</taxon>
        <taxon>Amycolatopsis</taxon>
    </lineage>
</organism>
<dbReference type="PROSITE" id="PS50943">
    <property type="entry name" value="HTH_CROC1"/>
    <property type="match status" value="1"/>
</dbReference>